<feature type="transmembrane region" description="Helical" evidence="7">
    <location>
        <begin position="282"/>
        <end position="305"/>
    </location>
</feature>
<keyword evidence="5 6" id="KW-0408">Iron</keyword>
<dbReference type="GO" id="GO:0005506">
    <property type="term" value="F:iron ion binding"/>
    <property type="evidence" value="ECO:0007669"/>
    <property type="project" value="InterPro"/>
</dbReference>
<dbReference type="GO" id="GO:0020037">
    <property type="term" value="F:heme binding"/>
    <property type="evidence" value="ECO:0007669"/>
    <property type="project" value="InterPro"/>
</dbReference>
<dbReference type="Proteomes" id="UP001219525">
    <property type="component" value="Unassembled WGS sequence"/>
</dbReference>
<evidence type="ECO:0000256" key="1">
    <source>
        <dbReference type="ARBA" id="ARBA00001971"/>
    </source>
</evidence>
<feature type="binding site" description="axial binding residue" evidence="6">
    <location>
        <position position="439"/>
    </location>
    <ligand>
        <name>heme</name>
        <dbReference type="ChEBI" id="CHEBI:30413"/>
    </ligand>
    <ligandPart>
        <name>Fe</name>
        <dbReference type="ChEBI" id="CHEBI:18248"/>
    </ligandPart>
</feature>
<dbReference type="Pfam" id="PF00067">
    <property type="entry name" value="p450"/>
    <property type="match status" value="1"/>
</dbReference>
<comment type="similarity">
    <text evidence="2">Belongs to the cytochrome P450 family.</text>
</comment>
<comment type="caution">
    <text evidence="8">The sequence shown here is derived from an EMBL/GenBank/DDBJ whole genome shotgun (WGS) entry which is preliminary data.</text>
</comment>
<name>A0AAD6V4H3_9AGAR</name>
<dbReference type="CDD" id="cd00302">
    <property type="entry name" value="cytochrome_P450"/>
    <property type="match status" value="1"/>
</dbReference>
<dbReference type="InterPro" id="IPR036396">
    <property type="entry name" value="Cyt_P450_sf"/>
</dbReference>
<sequence length="504" mass="56907">MAASYFPSDGVWGSLKTSPATIALLSVLAVIGLLSARSKRTDSSKIYDLGGFPMLSAWFFFSQRYDFMCSTFKRTGQKMFRFRVLQHHVVALSGDEGRKVFFTEKNFNMAEGYRILGGPVPRPQDINIRTVEESSRLFVRHVLGLFRKDRLMDVMPHLLEDINRRMDNWGKSGKVDPFKEMHNLVFQMTVRMGTCRELADNPQATARLSELFLLHEESASPISLLLPWLPGRAKQTKEKATQGLFDIVSHYVDLRRKATAQSSDAIDRLIADGYDDATTITYTLGIVFVGVGNTGTTICWILIFLGDKPKWKAKVANEVRALLRGQSNSSDPVHRRFASVPLHAWEEEMPVLDAVLKETMRLTMSGTVLRRNIGCDTFIGHKKIHDSDFVAYSLGDIHLDSDVYPDPLSFDPARFLEEREETNKVSFPFVGWGAGRHPCAGMRAAKLEIKLAIALFFSKFEYDIVDVSGKLPKSLPQPDKNNIQSAKPLPGDTCYLKYERMDNF</sequence>
<dbReference type="Gene3D" id="1.10.630.10">
    <property type="entry name" value="Cytochrome P450"/>
    <property type="match status" value="1"/>
</dbReference>
<evidence type="ECO:0000256" key="6">
    <source>
        <dbReference type="PIRSR" id="PIRSR602403-1"/>
    </source>
</evidence>
<dbReference type="PANTHER" id="PTHR24304">
    <property type="entry name" value="CYTOCHROME P450 FAMILY 7"/>
    <property type="match status" value="1"/>
</dbReference>
<evidence type="ECO:0000256" key="3">
    <source>
        <dbReference type="ARBA" id="ARBA00022617"/>
    </source>
</evidence>
<dbReference type="GO" id="GO:0016705">
    <property type="term" value="F:oxidoreductase activity, acting on paired donors, with incorporation or reduction of molecular oxygen"/>
    <property type="evidence" value="ECO:0007669"/>
    <property type="project" value="InterPro"/>
</dbReference>
<dbReference type="PRINTS" id="PR00465">
    <property type="entry name" value="EP450IV"/>
</dbReference>
<dbReference type="InterPro" id="IPR002403">
    <property type="entry name" value="Cyt_P450_E_grp-IV"/>
</dbReference>
<dbReference type="InterPro" id="IPR050529">
    <property type="entry name" value="CYP450_sterol_14alpha_dmase"/>
</dbReference>
<proteinExistence type="inferred from homology"/>
<comment type="cofactor">
    <cofactor evidence="1 6">
        <name>heme</name>
        <dbReference type="ChEBI" id="CHEBI:30413"/>
    </cofactor>
</comment>
<dbReference type="EMBL" id="JARJCW010000079">
    <property type="protein sequence ID" value="KAJ7197142.1"/>
    <property type="molecule type" value="Genomic_DNA"/>
</dbReference>
<evidence type="ECO:0000256" key="2">
    <source>
        <dbReference type="ARBA" id="ARBA00010617"/>
    </source>
</evidence>
<keyword evidence="3 6" id="KW-0349">Heme</keyword>
<keyword evidence="7" id="KW-0812">Transmembrane</keyword>
<dbReference type="GO" id="GO:0004497">
    <property type="term" value="F:monooxygenase activity"/>
    <property type="evidence" value="ECO:0007669"/>
    <property type="project" value="InterPro"/>
</dbReference>
<evidence type="ECO:0000256" key="5">
    <source>
        <dbReference type="ARBA" id="ARBA00023004"/>
    </source>
</evidence>
<keyword evidence="7" id="KW-0472">Membrane</keyword>
<keyword evidence="9" id="KW-1185">Reference proteome</keyword>
<organism evidence="8 9">
    <name type="scientific">Mycena pura</name>
    <dbReference type="NCBI Taxonomy" id="153505"/>
    <lineage>
        <taxon>Eukaryota</taxon>
        <taxon>Fungi</taxon>
        <taxon>Dikarya</taxon>
        <taxon>Basidiomycota</taxon>
        <taxon>Agaricomycotina</taxon>
        <taxon>Agaricomycetes</taxon>
        <taxon>Agaricomycetidae</taxon>
        <taxon>Agaricales</taxon>
        <taxon>Marasmiineae</taxon>
        <taxon>Mycenaceae</taxon>
        <taxon>Mycena</taxon>
    </lineage>
</organism>
<protein>
    <submittedName>
        <fullName evidence="8">Cytochrome P450</fullName>
    </submittedName>
</protein>
<evidence type="ECO:0000256" key="4">
    <source>
        <dbReference type="ARBA" id="ARBA00022723"/>
    </source>
</evidence>
<dbReference type="SUPFAM" id="SSF48264">
    <property type="entry name" value="Cytochrome P450"/>
    <property type="match status" value="1"/>
</dbReference>
<gene>
    <name evidence="8" type="ORF">GGX14DRAFT_187117</name>
</gene>
<accession>A0AAD6V4H3</accession>
<dbReference type="PANTHER" id="PTHR24304:SF2">
    <property type="entry name" value="24-HYDROXYCHOLESTEROL 7-ALPHA-HYDROXYLASE"/>
    <property type="match status" value="1"/>
</dbReference>
<reference evidence="8" key="1">
    <citation type="submission" date="2023-03" db="EMBL/GenBank/DDBJ databases">
        <title>Massive genome expansion in bonnet fungi (Mycena s.s.) driven by repeated elements and novel gene families across ecological guilds.</title>
        <authorList>
            <consortium name="Lawrence Berkeley National Laboratory"/>
            <person name="Harder C.B."/>
            <person name="Miyauchi S."/>
            <person name="Viragh M."/>
            <person name="Kuo A."/>
            <person name="Thoen E."/>
            <person name="Andreopoulos B."/>
            <person name="Lu D."/>
            <person name="Skrede I."/>
            <person name="Drula E."/>
            <person name="Henrissat B."/>
            <person name="Morin E."/>
            <person name="Kohler A."/>
            <person name="Barry K."/>
            <person name="LaButti K."/>
            <person name="Morin E."/>
            <person name="Salamov A."/>
            <person name="Lipzen A."/>
            <person name="Mereny Z."/>
            <person name="Hegedus B."/>
            <person name="Baldrian P."/>
            <person name="Stursova M."/>
            <person name="Weitz H."/>
            <person name="Taylor A."/>
            <person name="Grigoriev I.V."/>
            <person name="Nagy L.G."/>
            <person name="Martin F."/>
            <person name="Kauserud H."/>
        </authorList>
    </citation>
    <scope>NUCLEOTIDE SEQUENCE</scope>
    <source>
        <strain evidence="8">9144</strain>
    </source>
</reference>
<keyword evidence="7" id="KW-1133">Transmembrane helix</keyword>
<dbReference type="PRINTS" id="PR00385">
    <property type="entry name" value="P450"/>
</dbReference>
<dbReference type="InterPro" id="IPR001128">
    <property type="entry name" value="Cyt_P450"/>
</dbReference>
<feature type="transmembrane region" description="Helical" evidence="7">
    <location>
        <begin position="17"/>
        <end position="34"/>
    </location>
</feature>
<dbReference type="AlphaFoldDB" id="A0AAD6V4H3"/>
<evidence type="ECO:0000256" key="7">
    <source>
        <dbReference type="SAM" id="Phobius"/>
    </source>
</evidence>
<evidence type="ECO:0000313" key="9">
    <source>
        <dbReference type="Proteomes" id="UP001219525"/>
    </source>
</evidence>
<keyword evidence="4 6" id="KW-0479">Metal-binding</keyword>
<evidence type="ECO:0000313" key="8">
    <source>
        <dbReference type="EMBL" id="KAJ7197142.1"/>
    </source>
</evidence>